<dbReference type="RefSeq" id="WP_156711800.1">
    <property type="nucleotide sequence ID" value="NZ_WPHG01000001.1"/>
</dbReference>
<evidence type="ECO:0000256" key="2">
    <source>
        <dbReference type="ARBA" id="ARBA00023125"/>
    </source>
</evidence>
<reference evidence="5 6" key="1">
    <citation type="submission" date="2019-12" db="EMBL/GenBank/DDBJ databases">
        <title>Nitratireductor arenosus sp. nov., Isolated from sea sand, Jeju island, South Korea.</title>
        <authorList>
            <person name="Kim W."/>
        </authorList>
    </citation>
    <scope>NUCLEOTIDE SEQUENCE [LARGE SCALE GENOMIC DNA]</scope>
    <source>
        <strain evidence="5 6">CAU 1489</strain>
    </source>
</reference>
<comment type="caution">
    <text evidence="5">The sequence shown here is derived from an EMBL/GenBank/DDBJ whole genome shotgun (WGS) entry which is preliminary data.</text>
</comment>
<protein>
    <submittedName>
        <fullName evidence="5">Helix-turn-helix domain-containing protein</fullName>
    </submittedName>
</protein>
<evidence type="ECO:0000259" key="4">
    <source>
        <dbReference type="PROSITE" id="PS01124"/>
    </source>
</evidence>
<organism evidence="5 6">
    <name type="scientific">Nitratireductor arenosus</name>
    <dbReference type="NCBI Taxonomy" id="2682096"/>
    <lineage>
        <taxon>Bacteria</taxon>
        <taxon>Pseudomonadati</taxon>
        <taxon>Pseudomonadota</taxon>
        <taxon>Alphaproteobacteria</taxon>
        <taxon>Hyphomicrobiales</taxon>
        <taxon>Phyllobacteriaceae</taxon>
        <taxon>Nitratireductor</taxon>
    </lineage>
</organism>
<evidence type="ECO:0000256" key="1">
    <source>
        <dbReference type="ARBA" id="ARBA00023015"/>
    </source>
</evidence>
<name>A0A844QFX2_9HYPH</name>
<keyword evidence="1" id="KW-0805">Transcription regulation</keyword>
<dbReference type="EMBL" id="WPHG01000001">
    <property type="protein sequence ID" value="MVA96910.1"/>
    <property type="molecule type" value="Genomic_DNA"/>
</dbReference>
<dbReference type="PROSITE" id="PS00041">
    <property type="entry name" value="HTH_ARAC_FAMILY_1"/>
    <property type="match status" value="1"/>
</dbReference>
<dbReference type="Proteomes" id="UP000463224">
    <property type="component" value="Unassembled WGS sequence"/>
</dbReference>
<dbReference type="InterPro" id="IPR050959">
    <property type="entry name" value="MarA-like"/>
</dbReference>
<keyword evidence="6" id="KW-1185">Reference proteome</keyword>
<keyword evidence="3" id="KW-0804">Transcription</keyword>
<dbReference type="Pfam" id="PF12833">
    <property type="entry name" value="HTH_18"/>
    <property type="match status" value="1"/>
</dbReference>
<dbReference type="InterPro" id="IPR018060">
    <property type="entry name" value="HTH_AraC"/>
</dbReference>
<proteinExistence type="predicted"/>
<dbReference type="PROSITE" id="PS01124">
    <property type="entry name" value="HTH_ARAC_FAMILY_2"/>
    <property type="match status" value="1"/>
</dbReference>
<evidence type="ECO:0000313" key="6">
    <source>
        <dbReference type="Proteomes" id="UP000463224"/>
    </source>
</evidence>
<dbReference type="SUPFAM" id="SSF55136">
    <property type="entry name" value="Probable bacterial effector-binding domain"/>
    <property type="match status" value="1"/>
</dbReference>
<dbReference type="InterPro" id="IPR011256">
    <property type="entry name" value="Reg_factor_effector_dom_sf"/>
</dbReference>
<sequence>MPAPSERFAGTATNIARACAAIERDLTARHRIADLARDSGMAQHHFQRRFAEATGETVAGYLRSRRLERAAIALCQTDARILDIALDCGFETHAALTRAFKAHFGITPDAFRRDGLDPALCGAPPRPFLKPVEARSFAMACDLVEMPQQWLCWRRATGMIDGRYFPDLAATRAAFGELARILGKDEAAFAAGYAQGPAAFEDQSAVAHFGALFDTERSLAWAEGRTRIEAGLYAVFPHKGPLNTLHLTWHRAARVGLGRLNLTLRPGWMVETYLTSRIEAPGTALSALVHLPVHKSTIGKA</sequence>
<dbReference type="PANTHER" id="PTHR47504:SF5">
    <property type="entry name" value="RIGHT ORIGIN-BINDING PROTEIN"/>
    <property type="match status" value="1"/>
</dbReference>
<accession>A0A844QFX2</accession>
<gene>
    <name evidence="5" type="ORF">GN330_06555</name>
</gene>
<dbReference type="InterPro" id="IPR018062">
    <property type="entry name" value="HTH_AraC-typ_CS"/>
</dbReference>
<keyword evidence="2" id="KW-0238">DNA-binding</keyword>
<evidence type="ECO:0000256" key="3">
    <source>
        <dbReference type="ARBA" id="ARBA00023163"/>
    </source>
</evidence>
<dbReference type="Gene3D" id="3.20.80.10">
    <property type="entry name" value="Regulatory factor, effector binding domain"/>
    <property type="match status" value="1"/>
</dbReference>
<dbReference type="Gene3D" id="1.10.10.60">
    <property type="entry name" value="Homeodomain-like"/>
    <property type="match status" value="2"/>
</dbReference>
<dbReference type="InterPro" id="IPR009057">
    <property type="entry name" value="Homeodomain-like_sf"/>
</dbReference>
<dbReference type="PANTHER" id="PTHR47504">
    <property type="entry name" value="RIGHT ORIGIN-BINDING PROTEIN"/>
    <property type="match status" value="1"/>
</dbReference>
<dbReference type="SUPFAM" id="SSF46689">
    <property type="entry name" value="Homeodomain-like"/>
    <property type="match status" value="2"/>
</dbReference>
<evidence type="ECO:0000313" key="5">
    <source>
        <dbReference type="EMBL" id="MVA96910.1"/>
    </source>
</evidence>
<dbReference type="AlphaFoldDB" id="A0A844QFX2"/>
<feature type="domain" description="HTH araC/xylS-type" evidence="4">
    <location>
        <begin position="16"/>
        <end position="114"/>
    </location>
</feature>
<dbReference type="GO" id="GO:0003700">
    <property type="term" value="F:DNA-binding transcription factor activity"/>
    <property type="evidence" value="ECO:0007669"/>
    <property type="project" value="InterPro"/>
</dbReference>
<dbReference type="SMART" id="SM00342">
    <property type="entry name" value="HTH_ARAC"/>
    <property type="match status" value="1"/>
</dbReference>
<dbReference type="GO" id="GO:0043565">
    <property type="term" value="F:sequence-specific DNA binding"/>
    <property type="evidence" value="ECO:0007669"/>
    <property type="project" value="InterPro"/>
</dbReference>